<evidence type="ECO:0000313" key="3">
    <source>
        <dbReference type="Proteomes" id="UP000824998"/>
    </source>
</evidence>
<keyword evidence="3" id="KW-1185">Reference proteome</keyword>
<name>A0A9P8C1B1_9HELO</name>
<feature type="region of interest" description="Disordered" evidence="1">
    <location>
        <begin position="187"/>
        <end position="212"/>
    </location>
</feature>
<feature type="region of interest" description="Disordered" evidence="1">
    <location>
        <begin position="359"/>
        <end position="391"/>
    </location>
</feature>
<dbReference type="AlphaFoldDB" id="A0A9P8C1B1"/>
<dbReference type="EMBL" id="MU251734">
    <property type="protein sequence ID" value="KAG9229752.1"/>
    <property type="molecule type" value="Genomic_DNA"/>
</dbReference>
<gene>
    <name evidence="2" type="ORF">BJ875DRAFT_445661</name>
</gene>
<proteinExistence type="predicted"/>
<dbReference type="Proteomes" id="UP000824998">
    <property type="component" value="Unassembled WGS sequence"/>
</dbReference>
<evidence type="ECO:0000256" key="1">
    <source>
        <dbReference type="SAM" id="MobiDB-lite"/>
    </source>
</evidence>
<evidence type="ECO:0000313" key="2">
    <source>
        <dbReference type="EMBL" id="KAG9229752.1"/>
    </source>
</evidence>
<reference evidence="2" key="1">
    <citation type="journal article" date="2021" name="IMA Fungus">
        <title>Genomic characterization of three marine fungi, including Emericellopsis atlantica sp. nov. with signatures of a generalist lifestyle and marine biomass degradation.</title>
        <authorList>
            <person name="Hagestad O.C."/>
            <person name="Hou L."/>
            <person name="Andersen J.H."/>
            <person name="Hansen E.H."/>
            <person name="Altermark B."/>
            <person name="Li C."/>
            <person name="Kuhnert E."/>
            <person name="Cox R.J."/>
            <person name="Crous P.W."/>
            <person name="Spatafora J.W."/>
            <person name="Lail K."/>
            <person name="Amirebrahimi M."/>
            <person name="Lipzen A."/>
            <person name="Pangilinan J."/>
            <person name="Andreopoulos W."/>
            <person name="Hayes R.D."/>
            <person name="Ng V."/>
            <person name="Grigoriev I.V."/>
            <person name="Jackson S.A."/>
            <person name="Sutton T.D.S."/>
            <person name="Dobson A.D.W."/>
            <person name="Rama T."/>
        </authorList>
    </citation>
    <scope>NUCLEOTIDE SEQUENCE</scope>
    <source>
        <strain evidence="2">TRa018bII</strain>
    </source>
</reference>
<protein>
    <submittedName>
        <fullName evidence="2">Uncharacterized protein</fullName>
    </submittedName>
</protein>
<feature type="compositionally biased region" description="Polar residues" evidence="1">
    <location>
        <begin position="196"/>
        <end position="212"/>
    </location>
</feature>
<comment type="caution">
    <text evidence="2">The sequence shown here is derived from an EMBL/GenBank/DDBJ whole genome shotgun (WGS) entry which is preliminary data.</text>
</comment>
<organism evidence="2 3">
    <name type="scientific">Amylocarpus encephaloides</name>
    <dbReference type="NCBI Taxonomy" id="45428"/>
    <lineage>
        <taxon>Eukaryota</taxon>
        <taxon>Fungi</taxon>
        <taxon>Dikarya</taxon>
        <taxon>Ascomycota</taxon>
        <taxon>Pezizomycotina</taxon>
        <taxon>Leotiomycetes</taxon>
        <taxon>Helotiales</taxon>
        <taxon>Helotiales incertae sedis</taxon>
        <taxon>Amylocarpus</taxon>
    </lineage>
</organism>
<accession>A0A9P8C1B1</accession>
<sequence>MTWVFTSVRGRVWCPSAAMRRGGARRRFFGGCLGMQILERGSVDIVSRTKRKGGFVNGGFSVRLGAFESKRTSAPRDLTRSKFLGLAVVTTARPVLGDFSPGVRWARRGHGKERRILNSECTSSIKIISGVWIGSVGDGGFNAIHVYTSIPSGYRRGRHRPRQANPANAPSSNPFFSCRHVEPCPQHTQGRYPLTTRATPSRHSSYEATQEYPPTTQIETVAPLRRSMYSDRRTPAMTGISILGFKIQPVRMWRDVAPQNSRELSAGDVATFLDDRNDTKPSRFPQAARDFSGLGRFFLSPDPLSAGRRPYHGMRGGLPGSGGFFSFPPFPCYRPMRANATDPRRKSPIVVLGLGERVGKRGKRVDSPSRTPASPISGRRSEGGHGHGSPLRVDIWALQ</sequence>